<name>A0A423VH82_9PEZI</name>
<evidence type="ECO:0000313" key="3">
    <source>
        <dbReference type="Proteomes" id="UP000283895"/>
    </source>
</evidence>
<reference evidence="2 3" key="1">
    <citation type="submission" date="2015-09" db="EMBL/GenBank/DDBJ databases">
        <title>Host preference determinants of Valsa canker pathogens revealed by comparative genomics.</title>
        <authorList>
            <person name="Yin Z."/>
            <person name="Huang L."/>
        </authorList>
    </citation>
    <scope>NUCLEOTIDE SEQUENCE [LARGE SCALE GENOMIC DNA]</scope>
    <source>
        <strain evidence="2 3">03-1</strain>
    </source>
</reference>
<comment type="caution">
    <text evidence="2">The sequence shown here is derived from an EMBL/GenBank/DDBJ whole genome shotgun (WGS) entry which is preliminary data.</text>
</comment>
<evidence type="ECO:0000256" key="1">
    <source>
        <dbReference type="ARBA" id="ARBA00006547"/>
    </source>
</evidence>
<dbReference type="EMBL" id="LKEA01000063">
    <property type="protein sequence ID" value="ROV90380.1"/>
    <property type="molecule type" value="Genomic_DNA"/>
</dbReference>
<protein>
    <submittedName>
        <fullName evidence="2">Uncharacterized protein</fullName>
    </submittedName>
</protein>
<keyword evidence="3" id="KW-1185">Reference proteome</keyword>
<dbReference type="GO" id="GO:0016407">
    <property type="term" value="F:acetyltransferase activity"/>
    <property type="evidence" value="ECO:0007669"/>
    <property type="project" value="InterPro"/>
</dbReference>
<dbReference type="InterPro" id="IPR038765">
    <property type="entry name" value="Papain-like_cys_pep_sf"/>
</dbReference>
<dbReference type="PANTHER" id="PTHR11786">
    <property type="entry name" value="N-HYDROXYARYLAMINE O-ACETYLTRANSFERASE"/>
    <property type="match status" value="1"/>
</dbReference>
<dbReference type="Gene3D" id="3.30.2140.20">
    <property type="match status" value="1"/>
</dbReference>
<gene>
    <name evidence="2" type="ORF">VMCG_09729</name>
</gene>
<dbReference type="SUPFAM" id="SSF54001">
    <property type="entry name" value="Cysteine proteinases"/>
    <property type="match status" value="1"/>
</dbReference>
<dbReference type="AlphaFoldDB" id="A0A423VH82"/>
<evidence type="ECO:0000313" key="2">
    <source>
        <dbReference type="EMBL" id="ROV90380.1"/>
    </source>
</evidence>
<dbReference type="Pfam" id="PF00797">
    <property type="entry name" value="Acetyltransf_2"/>
    <property type="match status" value="1"/>
</dbReference>
<proteinExistence type="inferred from homology"/>
<dbReference type="PANTHER" id="PTHR11786:SF0">
    <property type="entry name" value="ARYLAMINE N-ACETYLTRANSFERASE 4-RELATED"/>
    <property type="match status" value="1"/>
</dbReference>
<dbReference type="OrthoDB" id="10260017at2759"/>
<accession>A0A423VH82</accession>
<sequence length="326" mass="37265">MAQQHCQPTFTKAQLTKYFDHIQLPPKYRGDDVPRDLSLLTALHIHQITAIPYENLSLHYSQHKTVNLDPHFLYTKFIDSGRNRGGYCMEGSLFFLHILRSLGFDAYPTVVRIRLRENGVPKGDYVGMTHMALIIELEPSSDSETEKYVCDPAFGGDGPTVPMPLKAGVITKNLGTQEIRFVRERVPNSTRHEFWTYQYRNSPEKPWNSFYVFNDTEFLEQDFQVVSFFTSQAQTFQKTTIMIVKFMLKKSEDPEDEDKVAGKIMLVNGTVKRNMGGKTEVVEVCSNEPQRIRALEKWFAITLTDEEISGIEGYGTELTDVDVVAA</sequence>
<dbReference type="InterPro" id="IPR001447">
    <property type="entry name" value="Arylamine_N-AcTrfase"/>
</dbReference>
<comment type="similarity">
    <text evidence="1">Belongs to the arylamine N-acetyltransferase family.</text>
</comment>
<organism evidence="2 3">
    <name type="scientific">Cytospora schulzeri</name>
    <dbReference type="NCBI Taxonomy" id="448051"/>
    <lineage>
        <taxon>Eukaryota</taxon>
        <taxon>Fungi</taxon>
        <taxon>Dikarya</taxon>
        <taxon>Ascomycota</taxon>
        <taxon>Pezizomycotina</taxon>
        <taxon>Sordariomycetes</taxon>
        <taxon>Sordariomycetidae</taxon>
        <taxon>Diaporthales</taxon>
        <taxon>Cytosporaceae</taxon>
        <taxon>Cytospora</taxon>
    </lineage>
</organism>
<dbReference type="InterPro" id="IPR053710">
    <property type="entry name" value="Arylamine_NAT_domain_sf"/>
</dbReference>
<dbReference type="STRING" id="356882.A0A423VH82"/>
<dbReference type="Proteomes" id="UP000283895">
    <property type="component" value="Unassembled WGS sequence"/>
</dbReference>